<dbReference type="InterPro" id="IPR034161">
    <property type="entry name" value="Pepsin-like_plant"/>
</dbReference>
<dbReference type="Gene3D" id="2.40.70.10">
    <property type="entry name" value="Acid Proteases"/>
    <property type="match status" value="2"/>
</dbReference>
<keyword evidence="2" id="KW-0645">Protease</keyword>
<dbReference type="InterPro" id="IPR032861">
    <property type="entry name" value="TAXi_N"/>
</dbReference>
<dbReference type="PANTHER" id="PTHR13683:SF685">
    <property type="entry name" value="EUKARYOTIC ASPARTYL PROTEASE FAMILY PROTEIN"/>
    <property type="match status" value="1"/>
</dbReference>
<dbReference type="GO" id="GO:0006508">
    <property type="term" value="P:proteolysis"/>
    <property type="evidence" value="ECO:0007669"/>
    <property type="project" value="UniProtKB-KW"/>
</dbReference>
<dbReference type="PANTHER" id="PTHR13683">
    <property type="entry name" value="ASPARTYL PROTEASES"/>
    <property type="match status" value="1"/>
</dbReference>
<reference evidence="10" key="1">
    <citation type="submission" date="2022-03" db="EMBL/GenBank/DDBJ databases">
        <title>A functionally conserved STORR gene fusion in Papaver species that diverged 16.8 million years ago.</title>
        <authorList>
            <person name="Catania T."/>
        </authorList>
    </citation>
    <scope>NUCLEOTIDE SEQUENCE</scope>
    <source>
        <strain evidence="10">S-191538</strain>
    </source>
</reference>
<dbReference type="PROSITE" id="PS51767">
    <property type="entry name" value="PEPTIDASE_A1"/>
    <property type="match status" value="1"/>
</dbReference>
<keyword evidence="3" id="KW-0064">Aspartyl protease</keyword>
<keyword evidence="11" id="KW-1185">Reference proteome</keyword>
<name>A0AA42AR10_PAPNU</name>
<keyword evidence="7" id="KW-1133">Transmembrane helix</keyword>
<organism evidence="10 11">
    <name type="scientific">Papaver nudicaule</name>
    <name type="common">Iceland poppy</name>
    <dbReference type="NCBI Taxonomy" id="74823"/>
    <lineage>
        <taxon>Eukaryota</taxon>
        <taxon>Viridiplantae</taxon>
        <taxon>Streptophyta</taxon>
        <taxon>Embryophyta</taxon>
        <taxon>Tracheophyta</taxon>
        <taxon>Spermatophyta</taxon>
        <taxon>Magnoliopsida</taxon>
        <taxon>Ranunculales</taxon>
        <taxon>Papaveraceae</taxon>
        <taxon>Papaveroideae</taxon>
        <taxon>Papaver</taxon>
    </lineage>
</organism>
<keyword evidence="8" id="KW-0732">Signal</keyword>
<comment type="similarity">
    <text evidence="1">Belongs to the peptidase A1 family.</text>
</comment>
<dbReference type="GO" id="GO:0004190">
    <property type="term" value="F:aspartic-type endopeptidase activity"/>
    <property type="evidence" value="ECO:0007669"/>
    <property type="project" value="UniProtKB-KW"/>
</dbReference>
<protein>
    <recommendedName>
        <fullName evidence="9">Peptidase A1 domain-containing protein</fullName>
    </recommendedName>
</protein>
<evidence type="ECO:0000256" key="1">
    <source>
        <dbReference type="ARBA" id="ARBA00007447"/>
    </source>
</evidence>
<evidence type="ECO:0000256" key="4">
    <source>
        <dbReference type="ARBA" id="ARBA00022801"/>
    </source>
</evidence>
<gene>
    <name evidence="10" type="ORF">MKW94_004341</name>
</gene>
<keyword evidence="4" id="KW-0378">Hydrolase</keyword>
<dbReference type="Pfam" id="PF14541">
    <property type="entry name" value="TAXi_C"/>
    <property type="match status" value="1"/>
</dbReference>
<evidence type="ECO:0000256" key="8">
    <source>
        <dbReference type="SAM" id="SignalP"/>
    </source>
</evidence>
<evidence type="ECO:0000256" key="7">
    <source>
        <dbReference type="SAM" id="Phobius"/>
    </source>
</evidence>
<dbReference type="PRINTS" id="PR00792">
    <property type="entry name" value="PEPSIN"/>
</dbReference>
<feature type="transmembrane region" description="Helical" evidence="7">
    <location>
        <begin position="465"/>
        <end position="487"/>
    </location>
</feature>
<dbReference type="Proteomes" id="UP001177140">
    <property type="component" value="Unassembled WGS sequence"/>
</dbReference>
<feature type="active site" evidence="6">
    <location>
        <position position="92"/>
    </location>
</feature>
<comment type="caution">
    <text evidence="10">The sequence shown here is derived from an EMBL/GenBank/DDBJ whole genome shotgun (WGS) entry which is preliminary data.</text>
</comment>
<feature type="domain" description="Peptidase A1" evidence="9">
    <location>
        <begin position="74"/>
        <end position="410"/>
    </location>
</feature>
<accession>A0AA42AR10</accession>
<evidence type="ECO:0000313" key="10">
    <source>
        <dbReference type="EMBL" id="MCL7039314.1"/>
    </source>
</evidence>
<evidence type="ECO:0000256" key="2">
    <source>
        <dbReference type="ARBA" id="ARBA00022670"/>
    </source>
</evidence>
<feature type="chain" id="PRO_5041436429" description="Peptidase A1 domain-containing protein" evidence="8">
    <location>
        <begin position="22"/>
        <end position="488"/>
    </location>
</feature>
<dbReference type="Pfam" id="PF14543">
    <property type="entry name" value="TAXi_N"/>
    <property type="match status" value="1"/>
</dbReference>
<evidence type="ECO:0000313" key="11">
    <source>
        <dbReference type="Proteomes" id="UP001177140"/>
    </source>
</evidence>
<dbReference type="InterPro" id="IPR001461">
    <property type="entry name" value="Aspartic_peptidase_A1"/>
</dbReference>
<dbReference type="AlphaFoldDB" id="A0AA42AR10"/>
<evidence type="ECO:0000256" key="3">
    <source>
        <dbReference type="ARBA" id="ARBA00022750"/>
    </source>
</evidence>
<keyword evidence="5" id="KW-0325">Glycoprotein</keyword>
<keyword evidence="7" id="KW-0472">Membrane</keyword>
<feature type="signal peptide" evidence="8">
    <location>
        <begin position="1"/>
        <end position="21"/>
    </location>
</feature>
<proteinExistence type="inferred from homology"/>
<evidence type="ECO:0000259" key="9">
    <source>
        <dbReference type="PROSITE" id="PS51767"/>
    </source>
</evidence>
<feature type="active site" evidence="6">
    <location>
        <position position="288"/>
    </location>
</feature>
<dbReference type="InterPro" id="IPR021109">
    <property type="entry name" value="Peptidase_aspartic_dom_sf"/>
</dbReference>
<dbReference type="SUPFAM" id="SSF50630">
    <property type="entry name" value="Acid proteases"/>
    <property type="match status" value="1"/>
</dbReference>
<keyword evidence="7" id="KW-0812">Transmembrane</keyword>
<dbReference type="InterPro" id="IPR032799">
    <property type="entry name" value="TAXi_C"/>
</dbReference>
<dbReference type="InterPro" id="IPR033121">
    <property type="entry name" value="PEPTIDASE_A1"/>
</dbReference>
<sequence length="488" mass="53538">MGVRNLIIFCVLVFSIDFVDGEGGGIVKVKHIFGSEADRSLKDLSVHDKNRHGRLLAGVNIPIGGGKYTGTGLYYAKIGIGNPSDDYYVIVDTGSDAFWVNCIECKQCPTKSNFGIKLKLYNPKASLSAKLITCKPSDKLCEYRVVYGDGSSTDGYLVSDLVWFDQVSGNLATTSADARIKFGCGLEQTGNLVSSTALDGLIGFGASSTSMLSQLASSGKVKKKFAHCLDGKYGGGIFIIGDVVEPTQKTTPLIPNTSHYNVIMKSIQVGNTIISNFKAGVGKETIIDSGTTLAYLPGAILDPLRQMIFASQANLSTQLTKDLFECFHFDKSLDDAFPTVTFHFQNSVQLDVYPHDYFFAFNEYGKYCLGWQDSRRFKFEAVHDLIILGDLVLTNKLVVYDLENQVLGLSDHNCSSTIELKDEVSGAVNEVAASHNLSSSPVHHRKDISSSPARYHLEFGRVVKLFLLCFVLFYYVSFDCTFTIFHVV</sequence>
<evidence type="ECO:0000256" key="5">
    <source>
        <dbReference type="ARBA" id="ARBA00023180"/>
    </source>
</evidence>
<dbReference type="CDD" id="cd05476">
    <property type="entry name" value="pepsin_A_like_plant"/>
    <property type="match status" value="1"/>
</dbReference>
<dbReference type="EMBL" id="JAJJMA010200107">
    <property type="protein sequence ID" value="MCL7039314.1"/>
    <property type="molecule type" value="Genomic_DNA"/>
</dbReference>
<evidence type="ECO:0000256" key="6">
    <source>
        <dbReference type="PIRSR" id="PIRSR601461-1"/>
    </source>
</evidence>